<dbReference type="EMBL" id="KZ819603">
    <property type="protein sequence ID" value="PWN34669.1"/>
    <property type="molecule type" value="Genomic_DNA"/>
</dbReference>
<reference evidence="3 4" key="1">
    <citation type="journal article" date="2018" name="Mol. Biol. Evol.">
        <title>Broad Genomic Sampling Reveals a Smut Pathogenic Ancestry of the Fungal Clade Ustilaginomycotina.</title>
        <authorList>
            <person name="Kijpornyongpan T."/>
            <person name="Mondo S.J."/>
            <person name="Barry K."/>
            <person name="Sandor L."/>
            <person name="Lee J."/>
            <person name="Lipzen A."/>
            <person name="Pangilinan J."/>
            <person name="LaButti K."/>
            <person name="Hainaut M."/>
            <person name="Henrissat B."/>
            <person name="Grigoriev I.V."/>
            <person name="Spatafora J.W."/>
            <person name="Aime M.C."/>
        </authorList>
    </citation>
    <scope>NUCLEOTIDE SEQUENCE [LARGE SCALE GENOMIC DNA]</scope>
    <source>
        <strain evidence="3 4">MCA 3882</strain>
    </source>
</reference>
<dbReference type="RefSeq" id="XP_025354971.1">
    <property type="nucleotide sequence ID" value="XM_025497657.1"/>
</dbReference>
<dbReference type="InParanoid" id="A0A316VAL0"/>
<dbReference type="Gene3D" id="3.80.10.10">
    <property type="entry name" value="Ribonuclease Inhibitor"/>
    <property type="match status" value="1"/>
</dbReference>
<gene>
    <name evidence="3" type="ORF">FA14DRAFT_154120</name>
</gene>
<dbReference type="Proteomes" id="UP000245771">
    <property type="component" value="Unassembled WGS sequence"/>
</dbReference>
<organism evidence="3 4">
    <name type="scientific">Meira miltonrushii</name>
    <dbReference type="NCBI Taxonomy" id="1280837"/>
    <lineage>
        <taxon>Eukaryota</taxon>
        <taxon>Fungi</taxon>
        <taxon>Dikarya</taxon>
        <taxon>Basidiomycota</taxon>
        <taxon>Ustilaginomycotina</taxon>
        <taxon>Exobasidiomycetes</taxon>
        <taxon>Exobasidiales</taxon>
        <taxon>Brachybasidiaceae</taxon>
        <taxon>Meira</taxon>
    </lineage>
</organism>
<dbReference type="Pfam" id="PF12937">
    <property type="entry name" value="F-box-like"/>
    <property type="match status" value="1"/>
</dbReference>
<dbReference type="InterPro" id="IPR032675">
    <property type="entry name" value="LRR_dom_sf"/>
</dbReference>
<dbReference type="AlphaFoldDB" id="A0A316VAL0"/>
<dbReference type="PROSITE" id="PS50181">
    <property type="entry name" value="FBOX"/>
    <property type="match status" value="1"/>
</dbReference>
<feature type="domain" description="F-box" evidence="2">
    <location>
        <begin position="21"/>
        <end position="68"/>
    </location>
</feature>
<sequence length="533" mass="61285">MEESNSNLQDDRGVSVSSSNPSARVQLPIELISNIWRHLSLQDRVKIQQVSKLWREYSCDTIDLWKDALYLRDDLTKADICKDIRALSHVGRWTGMKFCSLTISLQYSTFGQIKASRTFFNLLPAMDVKNLIITSKATQIFATRGSGKKGSLELSVLVHHLRSLQGPTVIDDTFKAWGSAMKDLELTNKTIWNLAYFNAISNCSKLRCLILQFDCKILFHFSKDMPISQCKLDILSIRNNEDDSFPISRHEQSEAVCDMVREARVIDLIDYPSLRCDSMLQKLLSAASKTIEYLTISISALASTTPSVPTINFSYQSSATTSVPETLVIDLPKLKHLWLSSKCVEPTIELNCPNLESLRVSRMEVFKYFTRIPSIRMLFIGRTQSSLNDFDWNVLSQIGGDRLHTLYLYSDCMPALDFFKLFQAEMFPHLRKIVVLASSEKSSRIKIESFYDLTPKQLLRSRRVDSLIWQFASDDVFPGFSTQDFVREHFAEYFNCLRSDDSIKYSARIMGDFVQMRTEFDKMKHFQEFLQRS</sequence>
<name>A0A316VAL0_9BASI</name>
<proteinExistence type="predicted"/>
<dbReference type="GeneID" id="37019438"/>
<dbReference type="InterPro" id="IPR036047">
    <property type="entry name" value="F-box-like_dom_sf"/>
</dbReference>
<evidence type="ECO:0000259" key="2">
    <source>
        <dbReference type="PROSITE" id="PS50181"/>
    </source>
</evidence>
<protein>
    <recommendedName>
        <fullName evidence="2">F-box domain-containing protein</fullName>
    </recommendedName>
</protein>
<evidence type="ECO:0000313" key="3">
    <source>
        <dbReference type="EMBL" id="PWN34669.1"/>
    </source>
</evidence>
<dbReference type="SUPFAM" id="SSF52047">
    <property type="entry name" value="RNI-like"/>
    <property type="match status" value="1"/>
</dbReference>
<evidence type="ECO:0000256" key="1">
    <source>
        <dbReference type="SAM" id="MobiDB-lite"/>
    </source>
</evidence>
<keyword evidence="4" id="KW-1185">Reference proteome</keyword>
<feature type="region of interest" description="Disordered" evidence="1">
    <location>
        <begin position="1"/>
        <end position="20"/>
    </location>
</feature>
<dbReference type="SMART" id="SM00256">
    <property type="entry name" value="FBOX"/>
    <property type="match status" value="1"/>
</dbReference>
<evidence type="ECO:0000313" key="4">
    <source>
        <dbReference type="Proteomes" id="UP000245771"/>
    </source>
</evidence>
<dbReference type="InterPro" id="IPR001810">
    <property type="entry name" value="F-box_dom"/>
</dbReference>
<dbReference type="SUPFAM" id="SSF81383">
    <property type="entry name" value="F-box domain"/>
    <property type="match status" value="1"/>
</dbReference>
<dbReference type="Gene3D" id="1.20.1280.50">
    <property type="match status" value="1"/>
</dbReference>
<accession>A0A316VAL0</accession>